<dbReference type="SMART" id="SM01256">
    <property type="entry name" value="KNOX2"/>
    <property type="match status" value="1"/>
</dbReference>
<dbReference type="SMART" id="SM01255">
    <property type="entry name" value="KNOX1"/>
    <property type="match status" value="1"/>
</dbReference>
<evidence type="ECO:0000256" key="2">
    <source>
        <dbReference type="ARBA" id="ARBA00023242"/>
    </source>
</evidence>
<evidence type="ECO:0000259" key="5">
    <source>
        <dbReference type="SMART" id="SM01256"/>
    </source>
</evidence>
<feature type="domain" description="KNOX1" evidence="4">
    <location>
        <begin position="95"/>
        <end position="139"/>
    </location>
</feature>
<evidence type="ECO:0008006" key="8">
    <source>
        <dbReference type="Google" id="ProtNLM"/>
    </source>
</evidence>
<protein>
    <recommendedName>
        <fullName evidence="8">Homeobox protein knotted-1-like 6</fullName>
    </recommendedName>
</protein>
<name>A0A2I0JS96_PUNGR</name>
<organism evidence="6 7">
    <name type="scientific">Punica granatum</name>
    <name type="common">Pomegranate</name>
    <dbReference type="NCBI Taxonomy" id="22663"/>
    <lineage>
        <taxon>Eukaryota</taxon>
        <taxon>Viridiplantae</taxon>
        <taxon>Streptophyta</taxon>
        <taxon>Embryophyta</taxon>
        <taxon>Tracheophyta</taxon>
        <taxon>Spermatophyta</taxon>
        <taxon>Magnoliopsida</taxon>
        <taxon>eudicotyledons</taxon>
        <taxon>Gunneridae</taxon>
        <taxon>Pentapetalae</taxon>
        <taxon>rosids</taxon>
        <taxon>malvids</taxon>
        <taxon>Myrtales</taxon>
        <taxon>Lythraceae</taxon>
        <taxon>Punica</taxon>
    </lineage>
</organism>
<keyword evidence="2" id="KW-0539">Nucleus</keyword>
<dbReference type="InterPro" id="IPR005541">
    <property type="entry name" value="KNOX2"/>
</dbReference>
<feature type="domain" description="KNOX2" evidence="5">
    <location>
        <begin position="144"/>
        <end position="195"/>
    </location>
</feature>
<evidence type="ECO:0000256" key="1">
    <source>
        <dbReference type="ARBA" id="ARBA00004123"/>
    </source>
</evidence>
<sequence>MEEGMYEIQYGGTCYGDEPPNHHHHHQQQPPPLIADGGYNHHPDHREGFPAGSVVYGPGGGPWMQLQPGSSSAAVSDAASGMVLEAGEEDSLSVAMARAKIAAHPLYPKLLQAYIDCQKVGAPAEVADVLERIRRENEDYGTTDNHCLGADPELDEFMEAYHDTLMRYKTDLSRPFEEATSFLKKIENQLNTLCSGSSTNCASGLFFLL</sequence>
<dbReference type="PANTHER" id="PTHR48452">
    <property type="entry name" value="FUSED COMPOUND LEAF 1"/>
    <property type="match status" value="1"/>
</dbReference>
<feature type="region of interest" description="Disordered" evidence="3">
    <location>
        <begin position="11"/>
        <end position="47"/>
    </location>
</feature>
<dbReference type="AlphaFoldDB" id="A0A2I0JS96"/>
<dbReference type="InterPro" id="IPR005540">
    <property type="entry name" value="KNOX1"/>
</dbReference>
<accession>A0A2I0JS96</accession>
<dbReference type="Proteomes" id="UP000233551">
    <property type="component" value="Unassembled WGS sequence"/>
</dbReference>
<proteinExistence type="predicted"/>
<dbReference type="Pfam" id="PF03791">
    <property type="entry name" value="KNOX2"/>
    <property type="match status" value="1"/>
</dbReference>
<evidence type="ECO:0000259" key="4">
    <source>
        <dbReference type="SMART" id="SM01255"/>
    </source>
</evidence>
<comment type="subcellular location">
    <subcellularLocation>
        <location evidence="1">Nucleus</location>
    </subcellularLocation>
</comment>
<dbReference type="GO" id="GO:0005634">
    <property type="term" value="C:nucleus"/>
    <property type="evidence" value="ECO:0007669"/>
    <property type="project" value="UniProtKB-SubCell"/>
</dbReference>
<keyword evidence="7" id="KW-1185">Reference proteome</keyword>
<gene>
    <name evidence="6" type="ORF">CRG98_020487</name>
</gene>
<evidence type="ECO:0000313" key="7">
    <source>
        <dbReference type="Proteomes" id="UP000233551"/>
    </source>
</evidence>
<comment type="caution">
    <text evidence="6">The sequence shown here is derived from an EMBL/GenBank/DDBJ whole genome shotgun (WGS) entry which is preliminary data.</text>
</comment>
<evidence type="ECO:0000256" key="3">
    <source>
        <dbReference type="SAM" id="MobiDB-lite"/>
    </source>
</evidence>
<dbReference type="GO" id="GO:0003677">
    <property type="term" value="F:DNA binding"/>
    <property type="evidence" value="ECO:0007669"/>
    <property type="project" value="InterPro"/>
</dbReference>
<reference evidence="6 7" key="1">
    <citation type="submission" date="2017-11" db="EMBL/GenBank/DDBJ databases">
        <title>De-novo sequencing of pomegranate (Punica granatum L.) genome.</title>
        <authorList>
            <person name="Akparov Z."/>
            <person name="Amiraslanov A."/>
            <person name="Hajiyeva S."/>
            <person name="Abbasov M."/>
            <person name="Kaur K."/>
            <person name="Hamwieh A."/>
            <person name="Solovyev V."/>
            <person name="Salamov A."/>
            <person name="Braich B."/>
            <person name="Kosarev P."/>
            <person name="Mahmoud A."/>
            <person name="Hajiyev E."/>
            <person name="Babayeva S."/>
            <person name="Izzatullayeva V."/>
            <person name="Mammadov A."/>
            <person name="Mammadov A."/>
            <person name="Sharifova S."/>
            <person name="Ojaghi J."/>
            <person name="Eynullazada K."/>
            <person name="Bayramov B."/>
            <person name="Abdulazimova A."/>
            <person name="Shahmuradov I."/>
        </authorList>
    </citation>
    <scope>NUCLEOTIDE SEQUENCE [LARGE SCALE GENOMIC DNA]</scope>
    <source>
        <strain evidence="7">cv. AG2017</strain>
        <tissue evidence="6">Leaf</tissue>
    </source>
</reference>
<dbReference type="EMBL" id="PGOL01001319">
    <property type="protein sequence ID" value="PKI59121.1"/>
    <property type="molecule type" value="Genomic_DNA"/>
</dbReference>
<dbReference type="Pfam" id="PF03790">
    <property type="entry name" value="KNOX1"/>
    <property type="match status" value="1"/>
</dbReference>
<dbReference type="STRING" id="22663.A0A2I0JS96"/>
<dbReference type="PANTHER" id="PTHR48452:SF1">
    <property type="entry name" value="FUSED COMPOUND LEAF 1"/>
    <property type="match status" value="1"/>
</dbReference>
<evidence type="ECO:0000313" key="6">
    <source>
        <dbReference type="EMBL" id="PKI59121.1"/>
    </source>
</evidence>